<feature type="domain" description="D-serine dehydratase-like" evidence="3">
    <location>
        <begin position="264"/>
        <end position="355"/>
    </location>
</feature>
<dbReference type="Gene3D" id="3.20.20.10">
    <property type="entry name" value="Alanine racemase"/>
    <property type="match status" value="1"/>
</dbReference>
<dbReference type="InterPro" id="IPR026956">
    <property type="entry name" value="D-ser_dehydrat-like_dom"/>
</dbReference>
<evidence type="ECO:0000313" key="4">
    <source>
        <dbReference type="EMBL" id="EHI61862.1"/>
    </source>
</evidence>
<evidence type="ECO:0000256" key="2">
    <source>
        <dbReference type="ARBA" id="ARBA00023239"/>
    </source>
</evidence>
<dbReference type="InterPro" id="IPR051466">
    <property type="entry name" value="D-amino_acid_metab_enzyme"/>
</dbReference>
<dbReference type="Pfam" id="PF14031">
    <property type="entry name" value="D-ser_dehydrat"/>
    <property type="match status" value="1"/>
</dbReference>
<dbReference type="AlphaFoldDB" id="G5I9X3"/>
<dbReference type="PATRIC" id="fig|742737.3.peg.308"/>
<dbReference type="PANTHER" id="PTHR28004:SF2">
    <property type="entry name" value="D-SERINE DEHYDRATASE"/>
    <property type="match status" value="1"/>
</dbReference>
<proteinExistence type="inferred from homology"/>
<organism evidence="4 5">
    <name type="scientific">Hungatella hathewayi WAL-18680</name>
    <dbReference type="NCBI Taxonomy" id="742737"/>
    <lineage>
        <taxon>Bacteria</taxon>
        <taxon>Bacillati</taxon>
        <taxon>Bacillota</taxon>
        <taxon>Clostridia</taxon>
        <taxon>Lachnospirales</taxon>
        <taxon>Lachnospiraceae</taxon>
        <taxon>Hungatella</taxon>
    </lineage>
</organism>
<comment type="similarity">
    <text evidence="1">Belongs to the DSD1 family.</text>
</comment>
<dbReference type="Proteomes" id="UP000005384">
    <property type="component" value="Unassembled WGS sequence"/>
</dbReference>
<name>G5I9X3_9FIRM</name>
<accession>G5I9X3</accession>
<comment type="caution">
    <text evidence="4">The sequence shown here is derived from an EMBL/GenBank/DDBJ whole genome shotgun (WGS) entry which is preliminary data.</text>
</comment>
<evidence type="ECO:0000259" key="3">
    <source>
        <dbReference type="SMART" id="SM01119"/>
    </source>
</evidence>
<dbReference type="InterPro" id="IPR042208">
    <property type="entry name" value="D-ser_dehydrat-like_sf"/>
</dbReference>
<gene>
    <name evidence="4" type="ORF">HMPREF9473_00313</name>
</gene>
<dbReference type="RefSeq" id="WP_006778295.1">
    <property type="nucleotide sequence ID" value="NZ_CP040506.1"/>
</dbReference>
<dbReference type="CDD" id="cd06821">
    <property type="entry name" value="PLPDE_III_D-TA"/>
    <property type="match status" value="1"/>
</dbReference>
<sequence>MQQTHHVNYHFLEEESIPSPALVYDKDILIKNTETAIRAAGSPERLWPHVKSHKSKDFTQLSTEMGIKNFKCATIAEAEMVAQTDAERILLAYPLVGPNMERFLKLAEAYPAKTFYALGDDLEQFSILGDLAAQRHTSVNCLVDINTGMNRTGVPFESAIPFYQKLSQLPGITASGLHCYDGDRHEKDYDSRMQRVTETIAAVTSIRDTLTGQNLSCPILIMGGSPTFPCYANGMEGVYFSPGTVFIYDEGYTEQFPDLPYLAGAAILTRVVSHPAEGYFTLDAGYKAISAEQGIRGIIPELPHAKEAFQSEEHWTFTMDKGHESERPAIGTVLYIIPWHVCPTSALYDKAYVISAGSLTAEWPITARNRKITY</sequence>
<keyword evidence="5" id="KW-1185">Reference proteome</keyword>
<keyword evidence="2" id="KW-0456">Lyase</keyword>
<dbReference type="GO" id="GO:0008721">
    <property type="term" value="F:D-serine ammonia-lyase activity"/>
    <property type="evidence" value="ECO:0007669"/>
    <property type="project" value="TreeGrafter"/>
</dbReference>
<dbReference type="SUPFAM" id="SSF51419">
    <property type="entry name" value="PLP-binding barrel"/>
    <property type="match status" value="1"/>
</dbReference>
<protein>
    <recommendedName>
        <fullName evidence="3">D-serine dehydratase-like domain-containing protein</fullName>
    </recommendedName>
</protein>
<dbReference type="OrthoDB" id="9788869at2"/>
<dbReference type="InterPro" id="IPR001608">
    <property type="entry name" value="Ala_racemase_N"/>
</dbReference>
<reference evidence="4 5" key="1">
    <citation type="submission" date="2011-08" db="EMBL/GenBank/DDBJ databases">
        <title>The Genome Sequence of Clostridium hathewayi WAL-18680.</title>
        <authorList>
            <consortium name="The Broad Institute Genome Sequencing Platform"/>
            <person name="Earl A."/>
            <person name="Ward D."/>
            <person name="Feldgarden M."/>
            <person name="Gevers D."/>
            <person name="Finegold S.M."/>
            <person name="Summanen P.H."/>
            <person name="Molitoris D.R."/>
            <person name="Song M."/>
            <person name="Daigneault M."/>
            <person name="Allen-Vercoe E."/>
            <person name="Young S.K."/>
            <person name="Zeng Q."/>
            <person name="Gargeya S."/>
            <person name="Fitzgerald M."/>
            <person name="Haas B."/>
            <person name="Abouelleil A."/>
            <person name="Alvarado L."/>
            <person name="Arachchi H.M."/>
            <person name="Berlin A."/>
            <person name="Brown A."/>
            <person name="Chapman S.B."/>
            <person name="Chen Z."/>
            <person name="Dunbar C."/>
            <person name="Freedman E."/>
            <person name="Gearin G."/>
            <person name="Gellesch M."/>
            <person name="Goldberg J."/>
            <person name="Griggs A."/>
            <person name="Gujja S."/>
            <person name="Heiman D."/>
            <person name="Howarth C."/>
            <person name="Larson L."/>
            <person name="Lui A."/>
            <person name="MacDonald P.J.P."/>
            <person name="Montmayeur A."/>
            <person name="Murphy C."/>
            <person name="Neiman D."/>
            <person name="Pearson M."/>
            <person name="Priest M."/>
            <person name="Roberts A."/>
            <person name="Saif S."/>
            <person name="Shea T."/>
            <person name="Shenoy N."/>
            <person name="Sisk P."/>
            <person name="Stolte C."/>
            <person name="Sykes S."/>
            <person name="Wortman J."/>
            <person name="Nusbaum C."/>
            <person name="Birren B."/>
        </authorList>
    </citation>
    <scope>NUCLEOTIDE SEQUENCE [LARGE SCALE GENOMIC DNA]</scope>
    <source>
        <strain evidence="4 5">WAL-18680</strain>
    </source>
</reference>
<dbReference type="Pfam" id="PF01168">
    <property type="entry name" value="Ala_racemase_N"/>
    <property type="match status" value="1"/>
</dbReference>
<dbReference type="InterPro" id="IPR029066">
    <property type="entry name" value="PLP-binding_barrel"/>
</dbReference>
<evidence type="ECO:0000313" key="5">
    <source>
        <dbReference type="Proteomes" id="UP000005384"/>
    </source>
</evidence>
<evidence type="ECO:0000256" key="1">
    <source>
        <dbReference type="ARBA" id="ARBA00005323"/>
    </source>
</evidence>
<dbReference type="HOGENOM" id="CLU_031639_1_0_9"/>
<dbReference type="GO" id="GO:0036088">
    <property type="term" value="P:D-serine catabolic process"/>
    <property type="evidence" value="ECO:0007669"/>
    <property type="project" value="TreeGrafter"/>
</dbReference>
<dbReference type="PANTHER" id="PTHR28004">
    <property type="entry name" value="ZGC:162816-RELATED"/>
    <property type="match status" value="1"/>
</dbReference>
<dbReference type="EMBL" id="ADLN01000001">
    <property type="protein sequence ID" value="EHI61862.1"/>
    <property type="molecule type" value="Genomic_DNA"/>
</dbReference>
<dbReference type="Gene3D" id="2.40.37.20">
    <property type="entry name" value="D-serine dehydratase-like domain"/>
    <property type="match status" value="1"/>
</dbReference>
<dbReference type="SMART" id="SM01119">
    <property type="entry name" value="D-ser_dehydrat"/>
    <property type="match status" value="1"/>
</dbReference>